<evidence type="ECO:0000256" key="1">
    <source>
        <dbReference type="SAM" id="SignalP"/>
    </source>
</evidence>
<feature type="domain" description="Cathepsin propeptide inhibitor" evidence="2">
    <location>
        <begin position="46"/>
        <end position="102"/>
    </location>
</feature>
<dbReference type="Pfam" id="PF08246">
    <property type="entry name" value="Inhibitor_I29"/>
    <property type="match status" value="1"/>
</dbReference>
<evidence type="ECO:0000259" key="2">
    <source>
        <dbReference type="SMART" id="SM00848"/>
    </source>
</evidence>
<accession>A0AA38WPC7</accession>
<dbReference type="SMART" id="SM00848">
    <property type="entry name" value="Inhibitor_I29"/>
    <property type="match status" value="1"/>
</dbReference>
<dbReference type="InterPro" id="IPR038765">
    <property type="entry name" value="Papain-like_cys_pep_sf"/>
</dbReference>
<keyword evidence="1" id="KW-0732">Signal</keyword>
<dbReference type="Gene3D" id="1.10.287.2250">
    <property type="match status" value="1"/>
</dbReference>
<protein>
    <recommendedName>
        <fullName evidence="2">Cathepsin propeptide inhibitor domain-containing protein</fullName>
    </recommendedName>
</protein>
<dbReference type="SUPFAM" id="SSF54001">
    <property type="entry name" value="Cysteine proteinases"/>
    <property type="match status" value="1"/>
</dbReference>
<evidence type="ECO:0000313" key="3">
    <source>
        <dbReference type="EMBL" id="KAJ9559910.1"/>
    </source>
</evidence>
<feature type="chain" id="PRO_5041259456" description="Cathepsin propeptide inhibitor domain-containing protein" evidence="1">
    <location>
        <begin position="26"/>
        <end position="146"/>
    </location>
</feature>
<keyword evidence="4" id="KW-1185">Reference proteome</keyword>
<dbReference type="Proteomes" id="UP001172457">
    <property type="component" value="Chromosome 2"/>
</dbReference>
<gene>
    <name evidence="3" type="ORF">OSB04_005070</name>
</gene>
<dbReference type="EMBL" id="JARYMX010000002">
    <property type="protein sequence ID" value="KAJ9559910.1"/>
    <property type="molecule type" value="Genomic_DNA"/>
</dbReference>
<reference evidence="3" key="1">
    <citation type="submission" date="2023-03" db="EMBL/GenBank/DDBJ databases">
        <title>Chromosome-scale reference genome and RAD-based genetic map of yellow starthistle (Centaurea solstitialis) reveal putative structural variation and QTLs associated with invader traits.</title>
        <authorList>
            <person name="Reatini B."/>
            <person name="Cang F.A."/>
            <person name="Jiang Q."/>
            <person name="Mckibben M.T.W."/>
            <person name="Barker M.S."/>
            <person name="Rieseberg L.H."/>
            <person name="Dlugosch K.M."/>
        </authorList>
    </citation>
    <scope>NUCLEOTIDE SEQUENCE</scope>
    <source>
        <strain evidence="3">CAN-66</strain>
        <tissue evidence="3">Leaf</tissue>
    </source>
</reference>
<dbReference type="InterPro" id="IPR013201">
    <property type="entry name" value="Prot_inhib_I29"/>
</dbReference>
<feature type="signal peptide" evidence="1">
    <location>
        <begin position="1"/>
        <end position="25"/>
    </location>
</feature>
<sequence>MEEMKMRRLVLFSVVLVSVLGLASAGSGFEYTEDDLASDEAKWAMYERWRAHHDKPEASDDEKQKRFVIFMDTVKRVDAHNKAKQPYLMELNKMSDLTSEEIGRFYTGAKVADRSRTLLLVKMSISQVFLKSKNFLTCLRICLRNS</sequence>
<comment type="caution">
    <text evidence="3">The sequence shown here is derived from an EMBL/GenBank/DDBJ whole genome shotgun (WGS) entry which is preliminary data.</text>
</comment>
<organism evidence="3 4">
    <name type="scientific">Centaurea solstitialis</name>
    <name type="common">yellow star-thistle</name>
    <dbReference type="NCBI Taxonomy" id="347529"/>
    <lineage>
        <taxon>Eukaryota</taxon>
        <taxon>Viridiplantae</taxon>
        <taxon>Streptophyta</taxon>
        <taxon>Embryophyta</taxon>
        <taxon>Tracheophyta</taxon>
        <taxon>Spermatophyta</taxon>
        <taxon>Magnoliopsida</taxon>
        <taxon>eudicotyledons</taxon>
        <taxon>Gunneridae</taxon>
        <taxon>Pentapetalae</taxon>
        <taxon>asterids</taxon>
        <taxon>campanulids</taxon>
        <taxon>Asterales</taxon>
        <taxon>Asteraceae</taxon>
        <taxon>Carduoideae</taxon>
        <taxon>Cardueae</taxon>
        <taxon>Centaureinae</taxon>
        <taxon>Centaurea</taxon>
    </lineage>
</organism>
<proteinExistence type="predicted"/>
<name>A0AA38WPC7_9ASTR</name>
<dbReference type="AlphaFoldDB" id="A0AA38WPC7"/>
<evidence type="ECO:0000313" key="4">
    <source>
        <dbReference type="Proteomes" id="UP001172457"/>
    </source>
</evidence>